<evidence type="ECO:0000313" key="2">
    <source>
        <dbReference type="Proteomes" id="UP000324222"/>
    </source>
</evidence>
<dbReference type="Proteomes" id="UP000324222">
    <property type="component" value="Unassembled WGS sequence"/>
</dbReference>
<evidence type="ECO:0000313" key="1">
    <source>
        <dbReference type="EMBL" id="MPC61556.1"/>
    </source>
</evidence>
<keyword evidence="2" id="KW-1185">Reference proteome</keyword>
<name>A0A5B7GVB2_PORTR</name>
<gene>
    <name evidence="1" type="ORF">E2C01_055629</name>
</gene>
<dbReference type="EMBL" id="VSRR010018647">
    <property type="protein sequence ID" value="MPC61556.1"/>
    <property type="molecule type" value="Genomic_DNA"/>
</dbReference>
<accession>A0A5B7GVB2</accession>
<organism evidence="1 2">
    <name type="scientific">Portunus trituberculatus</name>
    <name type="common">Swimming crab</name>
    <name type="synonym">Neptunus trituberculatus</name>
    <dbReference type="NCBI Taxonomy" id="210409"/>
    <lineage>
        <taxon>Eukaryota</taxon>
        <taxon>Metazoa</taxon>
        <taxon>Ecdysozoa</taxon>
        <taxon>Arthropoda</taxon>
        <taxon>Crustacea</taxon>
        <taxon>Multicrustacea</taxon>
        <taxon>Malacostraca</taxon>
        <taxon>Eumalacostraca</taxon>
        <taxon>Eucarida</taxon>
        <taxon>Decapoda</taxon>
        <taxon>Pleocyemata</taxon>
        <taxon>Brachyura</taxon>
        <taxon>Eubrachyura</taxon>
        <taxon>Portunoidea</taxon>
        <taxon>Portunidae</taxon>
        <taxon>Portuninae</taxon>
        <taxon>Portunus</taxon>
    </lineage>
</organism>
<reference evidence="1 2" key="1">
    <citation type="submission" date="2019-05" db="EMBL/GenBank/DDBJ databases">
        <title>Another draft genome of Portunus trituberculatus and its Hox gene families provides insights of decapod evolution.</title>
        <authorList>
            <person name="Jeong J.-H."/>
            <person name="Song I."/>
            <person name="Kim S."/>
            <person name="Choi T."/>
            <person name="Kim D."/>
            <person name="Ryu S."/>
            <person name="Kim W."/>
        </authorList>
    </citation>
    <scope>NUCLEOTIDE SEQUENCE [LARGE SCALE GENOMIC DNA]</scope>
    <source>
        <tissue evidence="1">Muscle</tissue>
    </source>
</reference>
<sequence>MLRDSRSQVNVTRLSLPKSFGLRVANLMAELSIDPTLVYVFRLPRVGYWQFPVISLCPAMDGKKDFMPALSHARGPQPYCDDCLVPLTVRHLLVECPSLIKLRHHYLYRCRGRDSGVYYISKVLGPECLAQISASATADLHVLLTSDLSAALDNDKATAVVALDIEGILTTNLVLQA</sequence>
<comment type="caution">
    <text evidence="1">The sequence shown here is derived from an EMBL/GenBank/DDBJ whole genome shotgun (WGS) entry which is preliminary data.</text>
</comment>
<dbReference type="AlphaFoldDB" id="A0A5B7GVB2"/>
<protein>
    <submittedName>
        <fullName evidence="1">Uncharacterized protein</fullName>
    </submittedName>
</protein>
<proteinExistence type="predicted"/>